<proteinExistence type="predicted"/>
<name>A0A6C0KZV2_9ZZZZ</name>
<dbReference type="EMBL" id="MN741000">
    <property type="protein sequence ID" value="QHU22190.1"/>
    <property type="molecule type" value="Genomic_DNA"/>
</dbReference>
<reference evidence="3" key="1">
    <citation type="journal article" date="2020" name="Nature">
        <title>Giant virus diversity and host interactions through global metagenomics.</title>
        <authorList>
            <person name="Schulz F."/>
            <person name="Roux S."/>
            <person name="Paez-Espino D."/>
            <person name="Jungbluth S."/>
            <person name="Walsh D.A."/>
            <person name="Denef V.J."/>
            <person name="McMahon K.D."/>
            <person name="Konstantinidis K.T."/>
            <person name="Eloe-Fadrosh E.A."/>
            <person name="Kyrpides N.C."/>
            <person name="Woyke T."/>
        </authorList>
    </citation>
    <scope>NUCLEOTIDE SEQUENCE</scope>
    <source>
        <strain evidence="3">GVMAG-S-3300013286-35</strain>
    </source>
</reference>
<evidence type="ECO:0000313" key="3">
    <source>
        <dbReference type="EMBL" id="QHU22190.1"/>
    </source>
</evidence>
<accession>A0A6C0KZV2</accession>
<organism evidence="3">
    <name type="scientific">viral metagenome</name>
    <dbReference type="NCBI Taxonomy" id="1070528"/>
    <lineage>
        <taxon>unclassified sequences</taxon>
        <taxon>metagenomes</taxon>
        <taxon>organismal metagenomes</taxon>
    </lineage>
</organism>
<feature type="domain" description="Minor capsid protein P8 central region" evidence="2">
    <location>
        <begin position="44"/>
        <end position="159"/>
    </location>
</feature>
<dbReference type="AlphaFoldDB" id="A0A6C0KZV2"/>
<sequence>MSLNNGRVNFEQSPGAGGEGAVPGFGWRTTGDTSAKADMIRGNWEPNALNQTFFSPENVQIIQNLVRKTVYDESQSKYLIDPQSTDELLIVMRSMYLTYGRNQSTKIKEQIVELNKRVSDWCVPKIISEASMYETYRHDASTMPVPMSHPVNISQSGTRSKPMPNFF</sequence>
<feature type="compositionally biased region" description="Polar residues" evidence="1">
    <location>
        <begin position="1"/>
        <end position="12"/>
    </location>
</feature>
<evidence type="ECO:0000259" key="2">
    <source>
        <dbReference type="Pfam" id="PF19065"/>
    </source>
</evidence>
<feature type="region of interest" description="Disordered" evidence="1">
    <location>
        <begin position="1"/>
        <end position="26"/>
    </location>
</feature>
<dbReference type="InterPro" id="IPR043916">
    <property type="entry name" value="P8_CR"/>
</dbReference>
<dbReference type="Pfam" id="PF19065">
    <property type="entry name" value="P8_CR"/>
    <property type="match status" value="1"/>
</dbReference>
<protein>
    <recommendedName>
        <fullName evidence="2">Minor capsid protein P8 central region domain-containing protein</fullName>
    </recommendedName>
</protein>
<evidence type="ECO:0000256" key="1">
    <source>
        <dbReference type="SAM" id="MobiDB-lite"/>
    </source>
</evidence>